<dbReference type="PANTHER" id="PTHR38166:SF1">
    <property type="entry name" value="C2H2-TYPE DOMAIN-CONTAINING PROTEIN"/>
    <property type="match status" value="1"/>
</dbReference>
<sequence length="309" mass="35080">MPPEKRQRIEELNFADHKPEKSEYPPEKYKNYVACPFSKHYPAHYVNVNNACTQPRGFKDIGDLNYHIQRVHSLRFGCIVCKSRFTQSTRVTVEDAKRTHSCKPRDFSREDPQWMTKEQEARLEKWKEPGKAQEGGARSWTRIYKCLFEIEEEAAPTPFYDYMVPKHLVSNSRRNDSYAASSNDHTIDPSLTGPLASESTGMGSLRVQEEQHGLQALANCEGSDNYPFDWEVTPAVDSAYGSGIAPESQELDGPFSQTQFVSPAETILHPSNTEALIFGVIDNSEQARGDYDELVEVEDEPVHLEDELG</sequence>
<protein>
    <recommendedName>
        <fullName evidence="4">C2H2-type domain-containing protein</fullName>
    </recommendedName>
</protein>
<dbReference type="AlphaFoldDB" id="A0A2J6Q992"/>
<feature type="region of interest" description="Disordered" evidence="1">
    <location>
        <begin position="1"/>
        <end position="24"/>
    </location>
</feature>
<reference evidence="2 3" key="1">
    <citation type="submission" date="2016-05" db="EMBL/GenBank/DDBJ databases">
        <title>A degradative enzymes factory behind the ericoid mycorrhizal symbiosis.</title>
        <authorList>
            <consortium name="DOE Joint Genome Institute"/>
            <person name="Martino E."/>
            <person name="Morin E."/>
            <person name="Grelet G."/>
            <person name="Kuo A."/>
            <person name="Kohler A."/>
            <person name="Daghino S."/>
            <person name="Barry K."/>
            <person name="Choi C."/>
            <person name="Cichocki N."/>
            <person name="Clum A."/>
            <person name="Copeland A."/>
            <person name="Hainaut M."/>
            <person name="Haridas S."/>
            <person name="Labutti K."/>
            <person name="Lindquist E."/>
            <person name="Lipzen A."/>
            <person name="Khouja H.-R."/>
            <person name="Murat C."/>
            <person name="Ohm R."/>
            <person name="Olson A."/>
            <person name="Spatafora J."/>
            <person name="Veneault-Fourrey C."/>
            <person name="Henrissat B."/>
            <person name="Grigoriev I."/>
            <person name="Martin F."/>
            <person name="Perotto S."/>
        </authorList>
    </citation>
    <scope>NUCLEOTIDE SEQUENCE [LARGE SCALE GENOMIC DNA]</scope>
    <source>
        <strain evidence="2 3">UAMH 7357</strain>
    </source>
</reference>
<dbReference type="PANTHER" id="PTHR38166">
    <property type="entry name" value="C2H2-TYPE DOMAIN-CONTAINING PROTEIN-RELATED"/>
    <property type="match status" value="1"/>
</dbReference>
<evidence type="ECO:0000313" key="2">
    <source>
        <dbReference type="EMBL" id="PMD22815.1"/>
    </source>
</evidence>
<feature type="region of interest" description="Disordered" evidence="1">
    <location>
        <begin position="175"/>
        <end position="202"/>
    </location>
</feature>
<organism evidence="2 3">
    <name type="scientific">Hyaloscypha hepaticicola</name>
    <dbReference type="NCBI Taxonomy" id="2082293"/>
    <lineage>
        <taxon>Eukaryota</taxon>
        <taxon>Fungi</taxon>
        <taxon>Dikarya</taxon>
        <taxon>Ascomycota</taxon>
        <taxon>Pezizomycotina</taxon>
        <taxon>Leotiomycetes</taxon>
        <taxon>Helotiales</taxon>
        <taxon>Hyaloscyphaceae</taxon>
        <taxon>Hyaloscypha</taxon>
    </lineage>
</organism>
<evidence type="ECO:0000313" key="3">
    <source>
        <dbReference type="Proteomes" id="UP000235672"/>
    </source>
</evidence>
<evidence type="ECO:0008006" key="4">
    <source>
        <dbReference type="Google" id="ProtNLM"/>
    </source>
</evidence>
<gene>
    <name evidence="2" type="ORF">NA56DRAFT_657602</name>
</gene>
<keyword evidence="3" id="KW-1185">Reference proteome</keyword>
<dbReference type="Proteomes" id="UP000235672">
    <property type="component" value="Unassembled WGS sequence"/>
</dbReference>
<name>A0A2J6Q992_9HELO</name>
<dbReference type="OrthoDB" id="3559470at2759"/>
<proteinExistence type="predicted"/>
<dbReference type="EMBL" id="KZ613476">
    <property type="protein sequence ID" value="PMD22815.1"/>
    <property type="molecule type" value="Genomic_DNA"/>
</dbReference>
<evidence type="ECO:0000256" key="1">
    <source>
        <dbReference type="SAM" id="MobiDB-lite"/>
    </source>
</evidence>
<accession>A0A2J6Q992</accession>